<keyword evidence="3" id="KW-1185">Reference proteome</keyword>
<protein>
    <submittedName>
        <fullName evidence="2">Uncharacterized protein</fullName>
    </submittedName>
</protein>
<feature type="compositionally biased region" description="Polar residues" evidence="1">
    <location>
        <begin position="57"/>
        <end position="69"/>
    </location>
</feature>
<proteinExistence type="predicted"/>
<sequence>MIISLPGLFQTPTPPPRVSRSLSCFPTANLALARKQNEPGHSRPQQKFDLQHAGRQQDCSAAASSQHTDVSYGGTTGGGGKKKAELRHGFCFLGSRSLTQLDDPGKNGKHQPSKITRCPPHVHTNNLPPSKPLHLPVSVACCARFGKACL</sequence>
<evidence type="ECO:0000313" key="3">
    <source>
        <dbReference type="Proteomes" id="UP001281614"/>
    </source>
</evidence>
<reference evidence="2" key="1">
    <citation type="submission" date="2023-02" db="EMBL/GenBank/DDBJ databases">
        <title>Colletotrichum kahawae CIFC_Que2 genome sequencing and assembly.</title>
        <authorList>
            <person name="Baroncelli R."/>
        </authorList>
    </citation>
    <scope>NUCLEOTIDE SEQUENCE</scope>
    <source>
        <strain evidence="2">CIFC_Que2</strain>
    </source>
</reference>
<dbReference type="EMBL" id="VYYT01000113">
    <property type="protein sequence ID" value="KAK2767984.1"/>
    <property type="molecule type" value="Genomic_DNA"/>
</dbReference>
<organism evidence="2 3">
    <name type="scientific">Colletotrichum kahawae</name>
    <name type="common">Coffee berry disease fungus</name>
    <dbReference type="NCBI Taxonomy" id="34407"/>
    <lineage>
        <taxon>Eukaryota</taxon>
        <taxon>Fungi</taxon>
        <taxon>Dikarya</taxon>
        <taxon>Ascomycota</taxon>
        <taxon>Pezizomycotina</taxon>
        <taxon>Sordariomycetes</taxon>
        <taxon>Hypocreomycetidae</taxon>
        <taxon>Glomerellales</taxon>
        <taxon>Glomerellaceae</taxon>
        <taxon>Colletotrichum</taxon>
        <taxon>Colletotrichum gloeosporioides species complex</taxon>
    </lineage>
</organism>
<accession>A0AAD9YH76</accession>
<evidence type="ECO:0000256" key="1">
    <source>
        <dbReference type="SAM" id="MobiDB-lite"/>
    </source>
</evidence>
<dbReference type="AlphaFoldDB" id="A0AAD9YH76"/>
<dbReference type="Proteomes" id="UP001281614">
    <property type="component" value="Unassembled WGS sequence"/>
</dbReference>
<gene>
    <name evidence="2" type="ORF">CKAH01_04552</name>
</gene>
<name>A0AAD9YH76_COLKA</name>
<feature type="region of interest" description="Disordered" evidence="1">
    <location>
        <begin position="36"/>
        <end position="82"/>
    </location>
</feature>
<evidence type="ECO:0000313" key="2">
    <source>
        <dbReference type="EMBL" id="KAK2767984.1"/>
    </source>
</evidence>
<comment type="caution">
    <text evidence="2">The sequence shown here is derived from an EMBL/GenBank/DDBJ whole genome shotgun (WGS) entry which is preliminary data.</text>
</comment>